<reference evidence="2 3" key="1">
    <citation type="submission" date="2019-03" db="EMBL/GenBank/DDBJ databases">
        <authorList>
            <person name="Kim H."/>
            <person name="Yu S.-M."/>
        </authorList>
    </citation>
    <scope>NUCLEOTIDE SEQUENCE [LARGE SCALE GENOMIC DNA]</scope>
    <source>
        <strain evidence="2 3">NBC122</strain>
    </source>
</reference>
<evidence type="ECO:0000313" key="2">
    <source>
        <dbReference type="EMBL" id="QBO57263.1"/>
    </source>
</evidence>
<feature type="transmembrane region" description="Helical" evidence="1">
    <location>
        <begin position="15"/>
        <end position="37"/>
    </location>
</feature>
<dbReference type="Proteomes" id="UP000294419">
    <property type="component" value="Chromosome"/>
</dbReference>
<dbReference type="KEGG" id="csal:NBC122_00414"/>
<evidence type="ECO:0008006" key="4">
    <source>
        <dbReference type="Google" id="ProtNLM"/>
    </source>
</evidence>
<dbReference type="EMBL" id="CP037954">
    <property type="protein sequence ID" value="QBO57263.1"/>
    <property type="molecule type" value="Genomic_DNA"/>
</dbReference>
<dbReference type="AlphaFoldDB" id="A0A4P6ZCP3"/>
<evidence type="ECO:0000256" key="1">
    <source>
        <dbReference type="SAM" id="Phobius"/>
    </source>
</evidence>
<proteinExistence type="predicted"/>
<keyword evidence="1" id="KW-0812">Transmembrane</keyword>
<dbReference type="SUPFAM" id="SSF48371">
    <property type="entry name" value="ARM repeat"/>
    <property type="match status" value="1"/>
</dbReference>
<accession>A0A4P6ZCP3</accession>
<dbReference type="InterPro" id="IPR011989">
    <property type="entry name" value="ARM-like"/>
</dbReference>
<keyword evidence="1" id="KW-0472">Membrane</keyword>
<dbReference type="Gene3D" id="1.25.10.10">
    <property type="entry name" value="Leucine-rich Repeat Variant"/>
    <property type="match status" value="1"/>
</dbReference>
<name>A0A4P6ZCP3_9FLAO</name>
<dbReference type="InterPro" id="IPR016024">
    <property type="entry name" value="ARM-type_fold"/>
</dbReference>
<organism evidence="2 3">
    <name type="scientific">Chryseobacterium salivictor</name>
    <dbReference type="NCBI Taxonomy" id="2547600"/>
    <lineage>
        <taxon>Bacteria</taxon>
        <taxon>Pseudomonadati</taxon>
        <taxon>Bacteroidota</taxon>
        <taxon>Flavobacteriia</taxon>
        <taxon>Flavobacteriales</taxon>
        <taxon>Weeksellaceae</taxon>
        <taxon>Chryseobacterium group</taxon>
        <taxon>Chryseobacterium</taxon>
    </lineage>
</organism>
<evidence type="ECO:0000313" key="3">
    <source>
        <dbReference type="Proteomes" id="UP000294419"/>
    </source>
</evidence>
<gene>
    <name evidence="2" type="ORF">NBC122_00414</name>
</gene>
<keyword evidence="3" id="KW-1185">Reference proteome</keyword>
<keyword evidence="1" id="KW-1133">Transmembrane helix</keyword>
<dbReference type="RefSeq" id="WP_133438778.1">
    <property type="nucleotide sequence ID" value="NZ_CP037954.1"/>
</dbReference>
<protein>
    <recommendedName>
        <fullName evidence="4">HEAT repeat-containing protein</fullName>
    </recommendedName>
</protein>
<dbReference type="OrthoDB" id="1454284at2"/>
<sequence>MLFLDISLHFLFDTFLGILLIVFLLIAGVLYYSFYLFKKLIDLIYWSKEIDYKVSQAIVHGSDEGEQKDSGTFSQYSNNSSFRDLFLEKLVDSEKKFSGTAQNEINKLFQDYNLEKEALKKLDSKKTHLIAGGIQELTSMRVEAAVTKINSFLTHPSPLVYQEAQYAMVGFKGFNGLQFLNTVSNKISEWQQLRLLISIPHIPKNCDDTVNSWLQSENNSVIIFTLRLARKFQMLSFYSPILHLLNHSSEQIRIQAVQTLQSLENPSTVNDLTASYANQTTDVQVEIIKALKMAKDQSSTDFLKTQLIEHPFPKLKIFAAEALFALGQESFLISLAEDGSAPEQIIQIIKHSMQERIC</sequence>